<dbReference type="OrthoDB" id="9126164at2"/>
<dbReference type="EMBL" id="CP014226">
    <property type="protein sequence ID" value="AMC99358.1"/>
    <property type="molecule type" value="Genomic_DNA"/>
</dbReference>
<reference evidence="1 2" key="2">
    <citation type="submission" date="2016-02" db="EMBL/GenBank/DDBJ databases">
        <authorList>
            <person name="Wen L."/>
            <person name="He K."/>
            <person name="Yang H."/>
        </authorList>
    </citation>
    <scope>NUCLEOTIDE SEQUENCE [LARGE SCALE GENOMIC DNA]</scope>
    <source>
        <strain evidence="1 2">AGD 8-3</strain>
    </source>
</reference>
<evidence type="ECO:0000313" key="2">
    <source>
        <dbReference type="Proteomes" id="UP000063387"/>
    </source>
</evidence>
<protein>
    <submittedName>
        <fullName evidence="1">Uncharacterized protein</fullName>
    </submittedName>
</protein>
<sequence length="187" mass="21085">MEEDNKEIFRLSYNGGIVDEKNGISIRTLGSTLPHFQRAIDKSVIYERDGAFNKGQGAGKKTYPSADLMFYIPEEGSFVIPLFGKVKKGAVEFFNWAFSEPYNKAIVGDVSIDPEHQVKVYRARIKSDDVEHKTQKDLMVWGSKDKRYYARSAMLQDMDSMFSVIKASGSSSMRLDVVKKAAKGHII</sequence>
<dbReference type="RefSeq" id="WP_144439588.1">
    <property type="nucleotide sequence ID" value="NZ_CP014226.1"/>
</dbReference>
<dbReference type="PATRIC" id="fig|507626.3.peg.257"/>
<evidence type="ECO:0000313" key="1">
    <source>
        <dbReference type="EMBL" id="AMC99358.1"/>
    </source>
</evidence>
<dbReference type="AlphaFoldDB" id="A0A109UKR3"/>
<keyword evidence="2" id="KW-1185">Reference proteome</keyword>
<organism evidence="1 2">
    <name type="scientific">Halomonas chromatireducens</name>
    <dbReference type="NCBI Taxonomy" id="507626"/>
    <lineage>
        <taxon>Bacteria</taxon>
        <taxon>Pseudomonadati</taxon>
        <taxon>Pseudomonadota</taxon>
        <taxon>Gammaproteobacteria</taxon>
        <taxon>Oceanospirillales</taxon>
        <taxon>Halomonadaceae</taxon>
        <taxon>Halomonas</taxon>
    </lineage>
</organism>
<proteinExistence type="predicted"/>
<dbReference type="Proteomes" id="UP000063387">
    <property type="component" value="Chromosome"/>
</dbReference>
<accession>A0A109UKR3</accession>
<dbReference type="KEGG" id="hco:LOKO_00262"/>
<reference evidence="1 2" key="1">
    <citation type="journal article" date="2016" name="Genome Announc.">
        <title>Draft Genome Sequence of 'Halomonas chromatireducens' Strain AGD 8-3, a Haloalkaliphilic Chromate- and Selenite-Reducing Gammaproteobacterium.</title>
        <authorList>
            <person name="Sharko F.S."/>
            <person name="Shapovalova A.A."/>
            <person name="Tsygankova S.V."/>
            <person name="Komova A.V."/>
            <person name="Boulygina E.S."/>
            <person name="Teslyuk A.B."/>
            <person name="Gotovtsev P.M."/>
            <person name="Namsaraev Z.B."/>
            <person name="Khijniak T.V."/>
            <person name="Nedoluzhko A.V."/>
            <person name="Vasilov R.G."/>
        </authorList>
    </citation>
    <scope>NUCLEOTIDE SEQUENCE [LARGE SCALE GENOMIC DNA]</scope>
    <source>
        <strain evidence="1 2">AGD 8-3</strain>
    </source>
</reference>
<name>A0A109UKR3_9GAMM</name>
<gene>
    <name evidence="1" type="ORF">LOKO_00262</name>
</gene>
<dbReference type="STRING" id="507626.LOKO_00262"/>